<dbReference type="GO" id="GO:0016192">
    <property type="term" value="P:vesicle-mediated transport"/>
    <property type="evidence" value="ECO:0007669"/>
    <property type="project" value="InterPro"/>
</dbReference>
<dbReference type="PANTHER" id="PTHR11134">
    <property type="entry name" value="ADAPTOR COMPLEX SUBUNIT BETA FAMILY MEMBER"/>
    <property type="match status" value="1"/>
</dbReference>
<evidence type="ECO:0000256" key="1">
    <source>
        <dbReference type="ARBA" id="ARBA00004308"/>
    </source>
</evidence>
<comment type="caution">
    <text evidence="9">The sequence shown here is derived from an EMBL/GenBank/DDBJ whole genome shotgun (WGS) entry which is preliminary data.</text>
</comment>
<evidence type="ECO:0000256" key="5">
    <source>
        <dbReference type="ARBA" id="ARBA00023136"/>
    </source>
</evidence>
<dbReference type="GeneID" id="66127970"/>
<evidence type="ECO:0000256" key="6">
    <source>
        <dbReference type="PIRNR" id="PIRNR002291"/>
    </source>
</evidence>
<dbReference type="Gene3D" id="1.25.10.10">
    <property type="entry name" value="Leucine-rich Repeat Variant"/>
    <property type="match status" value="1"/>
</dbReference>
<evidence type="ECO:0000313" key="9">
    <source>
        <dbReference type="EMBL" id="KAG7817184.1"/>
    </source>
</evidence>
<feature type="region of interest" description="Disordered" evidence="7">
    <location>
        <begin position="666"/>
        <end position="712"/>
    </location>
</feature>
<dbReference type="GO" id="GO:0012505">
    <property type="term" value="C:endomembrane system"/>
    <property type="evidence" value="ECO:0007669"/>
    <property type="project" value="UniProtKB-SubCell"/>
</dbReference>
<comment type="similarity">
    <text evidence="2 6">Belongs to the adaptor complexes large subunit family.</text>
</comment>
<dbReference type="RefSeq" id="XP_043058613.1">
    <property type="nucleotide sequence ID" value="XM_043204559.1"/>
</dbReference>
<dbReference type="InterPro" id="IPR016024">
    <property type="entry name" value="ARM-type_fold"/>
</dbReference>
<evidence type="ECO:0000256" key="4">
    <source>
        <dbReference type="ARBA" id="ARBA00022927"/>
    </source>
</evidence>
<keyword evidence="4 6" id="KW-0653">Protein transport</keyword>
<keyword evidence="5 6" id="KW-0472">Membrane</keyword>
<evidence type="ECO:0000313" key="10">
    <source>
        <dbReference type="Proteomes" id="UP001196530"/>
    </source>
</evidence>
<reference evidence="9" key="1">
    <citation type="journal article" date="2021" name="G3 (Bethesda)">
        <title>Genomic diversity, chromosomal rearrangements, and interspecies hybridization in the ogataea polymorpha species complex.</title>
        <authorList>
            <person name="Hanson S.J."/>
            <person name="Cinneide E.O."/>
            <person name="Salzberg L.I."/>
            <person name="Wolfe K.H."/>
            <person name="McGowan J."/>
            <person name="Fitzpatrick D.A."/>
            <person name="Matlin K."/>
        </authorList>
    </citation>
    <scope>NUCLEOTIDE SEQUENCE</scope>
    <source>
        <strain evidence="9">61-244</strain>
    </source>
</reference>
<keyword evidence="3 6" id="KW-0813">Transport</keyword>
<feature type="domain" description="Clathrin/coatomer adaptor adaptin-like N-terminal" evidence="8">
    <location>
        <begin position="19"/>
        <end position="539"/>
    </location>
</feature>
<dbReference type="GO" id="GO:0030276">
    <property type="term" value="F:clathrin binding"/>
    <property type="evidence" value="ECO:0007669"/>
    <property type="project" value="InterPro"/>
</dbReference>
<dbReference type="Proteomes" id="UP001196530">
    <property type="component" value="Unassembled WGS sequence"/>
</dbReference>
<dbReference type="InterPro" id="IPR016342">
    <property type="entry name" value="AP_complex_bsu_1_2_4"/>
</dbReference>
<sequence length="712" mass="80589">MSVSRLESRLRKLFNVPRKGETFEFREGLVSQYADERKDTIQRVIAAMTVGKDVSSLFPDILKNIATHDLEQKKLVYLYLMNYAKTNPELCILAVNTFVQDTEDPNPLVRALAIRTMGCIRVDKMVDYMEIPLKRTLKDDNPYVRKTAAICVAKLFDLNSRMCVEQGFLDELMSLLDDSNQMVVANSISALIEISKATNSNILKIDSKILKKLLMTLNECTEWGRIAILTALADYAAEEVGEVQHIIDRVSPQLQHENPAVVLSAVKVIIKQLDKVDEEQKNSLLKRLSSPLVSLLSTPPELQYVALRNIRIILEKYPVVLARELRVFFIKYNDPLYLKLEKIDIMVRLADESNAMLLLAELREYAMEIEIEVVDKSVMALGQLAIKIPKISKKAIDVLYELFISRSEYVIDQLVVVLQNILRRYSNEYLTTVITIIGDLDLDSLKSSDALASYVWIVGQYASEIPHLEDRLRSLMAQFQDMDPAVQSAFLTTIVKINLTKPTPVTQSLLQQALNQATKEIENPDVRDKAYIYWRILSTENSELQKRIIMNKLPVLESTIDHFPPLLLNELVNEISNLGSVYHKPASSFIKSVDGELINTQLQTKKFEELQQMAKSEIVNNTVKAENLLDFEDDYDAAQNSSGQSGTSTPVTGNILDELNDLFTNLSSQAPQPQPSGSSVFKDLIQEPESHQQSQQPNQQQKTSTADLLDLF</sequence>
<dbReference type="InterPro" id="IPR002553">
    <property type="entry name" value="Clathrin/coatomer_adapt-like_N"/>
</dbReference>
<protein>
    <recommendedName>
        <fullName evidence="6">AP complex subunit beta</fullName>
    </recommendedName>
</protein>
<evidence type="ECO:0000256" key="7">
    <source>
        <dbReference type="SAM" id="MobiDB-lite"/>
    </source>
</evidence>
<feature type="compositionally biased region" description="Low complexity" evidence="7">
    <location>
        <begin position="691"/>
        <end position="701"/>
    </location>
</feature>
<accession>A0AAN6I5A0</accession>
<name>A0AAN6I5A0_PICAN</name>
<dbReference type="InterPro" id="IPR026739">
    <property type="entry name" value="AP_beta"/>
</dbReference>
<dbReference type="InterPro" id="IPR011989">
    <property type="entry name" value="ARM-like"/>
</dbReference>
<dbReference type="SMART" id="SM00185">
    <property type="entry name" value="ARM"/>
    <property type="match status" value="2"/>
</dbReference>
<evidence type="ECO:0000259" key="8">
    <source>
        <dbReference type="Pfam" id="PF01602"/>
    </source>
</evidence>
<dbReference type="PIRSF" id="PIRSF002291">
    <property type="entry name" value="AP_complex_beta"/>
    <property type="match status" value="1"/>
</dbReference>
<dbReference type="GO" id="GO:0006886">
    <property type="term" value="P:intracellular protein transport"/>
    <property type="evidence" value="ECO:0007669"/>
    <property type="project" value="InterPro"/>
</dbReference>
<dbReference type="AlphaFoldDB" id="A0AAN6I5A0"/>
<proteinExistence type="inferred from homology"/>
<evidence type="ECO:0000256" key="3">
    <source>
        <dbReference type="ARBA" id="ARBA00022448"/>
    </source>
</evidence>
<dbReference type="InterPro" id="IPR000225">
    <property type="entry name" value="Armadillo"/>
</dbReference>
<feature type="compositionally biased region" description="Low complexity" evidence="7">
    <location>
        <begin position="667"/>
        <end position="679"/>
    </location>
</feature>
<comment type="subcellular location">
    <subcellularLocation>
        <location evidence="1">Endomembrane system</location>
    </subcellularLocation>
</comment>
<dbReference type="SUPFAM" id="SSF48371">
    <property type="entry name" value="ARM repeat"/>
    <property type="match status" value="1"/>
</dbReference>
<organism evidence="9 10">
    <name type="scientific">Pichia angusta</name>
    <name type="common">Yeast</name>
    <name type="synonym">Hansenula polymorpha</name>
    <dbReference type="NCBI Taxonomy" id="870730"/>
    <lineage>
        <taxon>Eukaryota</taxon>
        <taxon>Fungi</taxon>
        <taxon>Dikarya</taxon>
        <taxon>Ascomycota</taxon>
        <taxon>Saccharomycotina</taxon>
        <taxon>Pichiomycetes</taxon>
        <taxon>Pichiales</taxon>
        <taxon>Pichiaceae</taxon>
        <taxon>Ogataea</taxon>
    </lineage>
</organism>
<dbReference type="EMBL" id="JAHLUX010000008">
    <property type="protein sequence ID" value="KAG7817184.1"/>
    <property type="molecule type" value="Genomic_DNA"/>
</dbReference>
<comment type="function">
    <text evidence="6">Adaptins are components of the adaptor complexes which link clathrin to receptors in coated vesicles. Clathrin-associated protein complexes are believed to interact with the cytoplasmic tails of membrane proteins, leading to their selection and concentration.</text>
</comment>
<dbReference type="GO" id="GO:0030117">
    <property type="term" value="C:membrane coat"/>
    <property type="evidence" value="ECO:0007669"/>
    <property type="project" value="InterPro"/>
</dbReference>
<evidence type="ECO:0000256" key="2">
    <source>
        <dbReference type="ARBA" id="ARBA00006613"/>
    </source>
</evidence>
<dbReference type="Pfam" id="PF01602">
    <property type="entry name" value="Adaptin_N"/>
    <property type="match status" value="1"/>
</dbReference>
<gene>
    <name evidence="9" type="ORF">KL928_003919</name>
</gene>